<dbReference type="RefSeq" id="XP_031592038.1">
    <property type="nucleotide sequence ID" value="XM_031736178.2"/>
</dbReference>
<dbReference type="InterPro" id="IPR037055">
    <property type="entry name" value="MHC_I-like_Ag-recog_sf"/>
</dbReference>
<proteinExistence type="predicted"/>
<dbReference type="PANTHER" id="PTHR16675">
    <property type="entry name" value="MHC CLASS I-RELATED"/>
    <property type="match status" value="1"/>
</dbReference>
<evidence type="ECO:0000313" key="6">
    <source>
        <dbReference type="Proteomes" id="UP000472276"/>
    </source>
</evidence>
<dbReference type="GO" id="GO:0005615">
    <property type="term" value="C:extracellular space"/>
    <property type="evidence" value="ECO:0007669"/>
    <property type="project" value="TreeGrafter"/>
</dbReference>
<dbReference type="OMA" id="TCIARGQ"/>
<evidence type="ECO:0000313" key="5">
    <source>
        <dbReference type="Ensembl" id="ENSOABP00000050375.1"/>
    </source>
</evidence>
<reference evidence="5" key="2">
    <citation type="submission" date="2025-09" db="UniProtKB">
        <authorList>
            <consortium name="Ensembl"/>
        </authorList>
    </citation>
    <scope>IDENTIFICATION</scope>
</reference>
<dbReference type="Gene3D" id="2.60.40.10">
    <property type="entry name" value="Immunoglobulins"/>
    <property type="match status" value="2"/>
</dbReference>
<keyword evidence="2" id="KW-1133">Transmembrane helix</keyword>
<sequence>MFVVTVLVFLGAGLAANSEIHSLTCIYTALSKPDGTPGIHKFTFMGLLDGRAIEYYDSESERKVPKQEWMRECLSADYWGKGREEQWLESLMNRMRKNDSVIHVLQGMRGCEGEMQPDGTLKFHRAMHTYAYDGDDLLSFDYKNEFWIAPITEAQLTMREWDSDQAMKEHIKRYLENECIDRLKMFLDYRKKQLENAPTPVVYVFAKKATVKTNLILTCLATGFYPKDIIMKIRKNRRVLAKEDGLMSSGGLPNGDDTFQRRDHVEILKSDLSTFICDVTHEATNIRATKLWNRSQLSDAVRSRALRPTATVLPVLVAVILAVPAVLLLLYKVVNPDRPQVRSAHVEVYAQNSKDGAKILLTCIARGQGVIDMEIKRNGETVKKGLMRSDTEPNIDGTLEIRAHVEISKDDKPEYSYEVIYEAPKNPTVNTFVCALPWSEPSELRPALETVVNPQSWHEISELLVCYTDTRHF</sequence>
<feature type="chain" id="PRO_5025651207" description="Immunoglobulin C1-set domain-containing protein" evidence="3">
    <location>
        <begin position="16"/>
        <end position="473"/>
    </location>
</feature>
<dbReference type="Proteomes" id="UP000472276">
    <property type="component" value="Unassembled WGS sequence"/>
</dbReference>
<dbReference type="GO" id="GO:0006955">
    <property type="term" value="P:immune response"/>
    <property type="evidence" value="ECO:0007669"/>
    <property type="project" value="TreeGrafter"/>
</dbReference>
<keyword evidence="2" id="KW-0812">Transmembrane</keyword>
<protein>
    <recommendedName>
        <fullName evidence="4">Immunoglobulin C1-set domain-containing protein</fullName>
    </recommendedName>
</protein>
<dbReference type="SMART" id="SM00407">
    <property type="entry name" value="IGc1"/>
    <property type="match status" value="1"/>
</dbReference>
<dbReference type="PANTHER" id="PTHR16675:SF193">
    <property type="entry name" value="LOC571647 PROTEIN-RELATED"/>
    <property type="match status" value="1"/>
</dbReference>
<keyword evidence="3" id="KW-0732">Signal</keyword>
<dbReference type="SUPFAM" id="SSF48726">
    <property type="entry name" value="Immunoglobulin"/>
    <property type="match status" value="2"/>
</dbReference>
<evidence type="ECO:0000256" key="2">
    <source>
        <dbReference type="SAM" id="Phobius"/>
    </source>
</evidence>
<evidence type="ECO:0000259" key="4">
    <source>
        <dbReference type="SMART" id="SM00407"/>
    </source>
</evidence>
<dbReference type="KEGG" id="oau:116317418"/>
<dbReference type="InterPro" id="IPR011162">
    <property type="entry name" value="MHC_I/II-like_Ag-recog"/>
</dbReference>
<keyword evidence="2" id="KW-0472">Membrane</keyword>
<dbReference type="InterPro" id="IPR013783">
    <property type="entry name" value="Ig-like_fold"/>
</dbReference>
<name>A0A668VES4_OREAU</name>
<keyword evidence="6" id="KW-1185">Reference proteome</keyword>
<dbReference type="FunFam" id="3.30.500.10:FF:000005">
    <property type="entry name" value="MHC class I antigen ZKA transcript variant 1"/>
    <property type="match status" value="1"/>
</dbReference>
<dbReference type="InterPro" id="IPR036179">
    <property type="entry name" value="Ig-like_dom_sf"/>
</dbReference>
<evidence type="ECO:0000256" key="1">
    <source>
        <dbReference type="ARBA" id="ARBA00023180"/>
    </source>
</evidence>
<feature type="signal peptide" evidence="3">
    <location>
        <begin position="1"/>
        <end position="15"/>
    </location>
</feature>
<dbReference type="InterPro" id="IPR050208">
    <property type="entry name" value="MHC_class-I_related"/>
</dbReference>
<keyword evidence="1" id="KW-0325">Glycoprotein</keyword>
<dbReference type="AlphaFoldDB" id="A0A668VES4"/>
<dbReference type="Ensembl" id="ENSOABT00000051656.2">
    <property type="protein sequence ID" value="ENSOABP00000050375.1"/>
    <property type="gene ID" value="ENSOABG00000022457.2"/>
</dbReference>
<dbReference type="Gene3D" id="3.30.500.10">
    <property type="entry name" value="MHC class I-like antigen recognition-like"/>
    <property type="match status" value="1"/>
</dbReference>
<organism evidence="5 6">
    <name type="scientific">Oreochromis aureus</name>
    <name type="common">Israeli tilapia</name>
    <name type="synonym">Chromis aureus</name>
    <dbReference type="NCBI Taxonomy" id="47969"/>
    <lineage>
        <taxon>Eukaryota</taxon>
        <taxon>Metazoa</taxon>
        <taxon>Chordata</taxon>
        <taxon>Craniata</taxon>
        <taxon>Vertebrata</taxon>
        <taxon>Euteleostomi</taxon>
        <taxon>Actinopterygii</taxon>
        <taxon>Neopterygii</taxon>
        <taxon>Teleostei</taxon>
        <taxon>Neoteleostei</taxon>
        <taxon>Acanthomorphata</taxon>
        <taxon>Ovalentaria</taxon>
        <taxon>Cichlomorphae</taxon>
        <taxon>Cichliformes</taxon>
        <taxon>Cichlidae</taxon>
        <taxon>African cichlids</taxon>
        <taxon>Pseudocrenilabrinae</taxon>
        <taxon>Oreochromini</taxon>
        <taxon>Oreochromis</taxon>
    </lineage>
</organism>
<dbReference type="InterPro" id="IPR003597">
    <property type="entry name" value="Ig_C1-set"/>
</dbReference>
<evidence type="ECO:0000256" key="3">
    <source>
        <dbReference type="SAM" id="SignalP"/>
    </source>
</evidence>
<dbReference type="GeneID" id="116317418"/>
<feature type="domain" description="Immunoglobulin C1-set" evidence="4">
    <location>
        <begin position="214"/>
        <end position="287"/>
    </location>
</feature>
<dbReference type="Pfam" id="PF00129">
    <property type="entry name" value="MHC_I"/>
    <property type="match status" value="1"/>
</dbReference>
<feature type="transmembrane region" description="Helical" evidence="2">
    <location>
        <begin position="312"/>
        <end position="334"/>
    </location>
</feature>
<dbReference type="InterPro" id="IPR011161">
    <property type="entry name" value="MHC_I-like_Ag-recog"/>
</dbReference>
<dbReference type="Pfam" id="PF07654">
    <property type="entry name" value="C1-set"/>
    <property type="match status" value="1"/>
</dbReference>
<dbReference type="SUPFAM" id="SSF54452">
    <property type="entry name" value="MHC antigen-recognition domain"/>
    <property type="match status" value="1"/>
</dbReference>
<dbReference type="GO" id="GO:0009897">
    <property type="term" value="C:external side of plasma membrane"/>
    <property type="evidence" value="ECO:0007669"/>
    <property type="project" value="TreeGrafter"/>
</dbReference>
<reference evidence="5" key="1">
    <citation type="submission" date="2025-08" db="UniProtKB">
        <authorList>
            <consortium name="Ensembl"/>
        </authorList>
    </citation>
    <scope>IDENTIFICATION</scope>
</reference>
<gene>
    <name evidence="5" type="primary">LOC116317418</name>
</gene>
<accession>A0A668VES4</accession>